<sequence length="79" mass="8711">MVSAKVEEIRTLSAPFPALAAEWIELLIAHAELVHCLWRLQFGRPSPQAKGLGELRSHHGCCITALRAASLRVADRLAR</sequence>
<keyword evidence="2" id="KW-1185">Reference proteome</keyword>
<accession>A0ABX6P510</accession>
<dbReference type="Proteomes" id="UP000500826">
    <property type="component" value="Chromosome"/>
</dbReference>
<reference evidence="1 2" key="2">
    <citation type="submission" date="2020-05" db="EMBL/GenBank/DDBJ databases">
        <authorList>
            <person name="Khan S.A."/>
            <person name="Jeon C.O."/>
            <person name="Chun B.H."/>
        </authorList>
    </citation>
    <scope>NUCLEOTIDE SEQUENCE [LARGE SCALE GENOMIC DNA]</scope>
    <source>
        <strain evidence="1 2">H242</strain>
    </source>
</reference>
<organism evidence="1 2">
    <name type="scientific">Ramlibacter terrae</name>
    <dbReference type="NCBI Taxonomy" id="2732511"/>
    <lineage>
        <taxon>Bacteria</taxon>
        <taxon>Pseudomonadati</taxon>
        <taxon>Pseudomonadota</taxon>
        <taxon>Betaproteobacteria</taxon>
        <taxon>Burkholderiales</taxon>
        <taxon>Comamonadaceae</taxon>
        <taxon>Ramlibacter</taxon>
    </lineage>
</organism>
<proteinExistence type="predicted"/>
<name>A0ABX6P510_9BURK</name>
<dbReference type="EMBL" id="CP053418">
    <property type="protein sequence ID" value="QJW84216.1"/>
    <property type="molecule type" value="Genomic_DNA"/>
</dbReference>
<evidence type="ECO:0000313" key="2">
    <source>
        <dbReference type="Proteomes" id="UP000500826"/>
    </source>
</evidence>
<evidence type="ECO:0000313" key="1">
    <source>
        <dbReference type="EMBL" id="QJW84216.1"/>
    </source>
</evidence>
<reference evidence="1 2" key="1">
    <citation type="submission" date="2020-05" db="EMBL/GenBank/DDBJ databases">
        <title>Ramlibacter rhizophilus sp. nov., isolated from rhizosphere soil of national flower Mugunghwa from South Korea.</title>
        <authorList>
            <person name="Zheng-Fei Y."/>
            <person name="Huan T."/>
        </authorList>
    </citation>
    <scope>NUCLEOTIDE SEQUENCE [LARGE SCALE GENOMIC DNA]</scope>
    <source>
        <strain evidence="1 2">H242</strain>
    </source>
</reference>
<gene>
    <name evidence="1" type="ORF">HK414_11345</name>
</gene>
<protein>
    <submittedName>
        <fullName evidence="1">Uncharacterized protein</fullName>
    </submittedName>
</protein>